<dbReference type="PANTHER" id="PTHR43340">
    <property type="entry name" value="HYPOXANTHINE-GUANINE PHOSPHORIBOSYLTRANSFERASE"/>
    <property type="match status" value="1"/>
</dbReference>
<dbReference type="GO" id="GO:0000166">
    <property type="term" value="F:nucleotide binding"/>
    <property type="evidence" value="ECO:0007669"/>
    <property type="project" value="UniProtKB-KW"/>
</dbReference>
<dbReference type="GO" id="GO:0032264">
    <property type="term" value="P:IMP salvage"/>
    <property type="evidence" value="ECO:0007669"/>
    <property type="project" value="UniProtKB-UniPathway"/>
</dbReference>
<evidence type="ECO:0000256" key="10">
    <source>
        <dbReference type="ARBA" id="ARBA00022726"/>
    </source>
</evidence>
<dbReference type="SUPFAM" id="SSF53271">
    <property type="entry name" value="PRTase-like"/>
    <property type="match status" value="1"/>
</dbReference>
<evidence type="ECO:0000256" key="9">
    <source>
        <dbReference type="ARBA" id="ARBA00022723"/>
    </source>
</evidence>
<comment type="catalytic activity">
    <reaction evidence="14">
        <text>IMP + diphosphate = hypoxanthine + 5-phospho-alpha-D-ribose 1-diphosphate</text>
        <dbReference type="Rhea" id="RHEA:17973"/>
        <dbReference type="ChEBI" id="CHEBI:17368"/>
        <dbReference type="ChEBI" id="CHEBI:33019"/>
        <dbReference type="ChEBI" id="CHEBI:58017"/>
        <dbReference type="ChEBI" id="CHEBI:58053"/>
        <dbReference type="EC" id="2.4.2.8"/>
    </reaction>
    <physiologicalReaction direction="right-to-left" evidence="14">
        <dbReference type="Rhea" id="RHEA:17975"/>
    </physiologicalReaction>
</comment>
<comment type="subcellular location">
    <subcellularLocation>
        <location evidence="2 15">Cytoplasm</location>
    </subcellularLocation>
</comment>
<dbReference type="GO" id="GO:0046100">
    <property type="term" value="P:hypoxanthine metabolic process"/>
    <property type="evidence" value="ECO:0007669"/>
    <property type="project" value="TreeGrafter"/>
</dbReference>
<dbReference type="FunFam" id="3.40.50.2020:FF:000006">
    <property type="entry name" value="Hypoxanthine phosphoribosyltransferase"/>
    <property type="match status" value="1"/>
</dbReference>
<proteinExistence type="inferred from homology"/>
<evidence type="ECO:0000256" key="4">
    <source>
        <dbReference type="ARBA" id="ARBA00004676"/>
    </source>
</evidence>
<protein>
    <recommendedName>
        <fullName evidence="15">Hypoxanthine phosphoribosyltransferase</fullName>
        <ecNumber evidence="15">2.4.2.8</ecNumber>
    </recommendedName>
</protein>
<dbReference type="GO" id="GO:0005829">
    <property type="term" value="C:cytosol"/>
    <property type="evidence" value="ECO:0007669"/>
    <property type="project" value="TreeGrafter"/>
</dbReference>
<dbReference type="GO" id="GO:0000287">
    <property type="term" value="F:magnesium ion binding"/>
    <property type="evidence" value="ECO:0007669"/>
    <property type="project" value="TreeGrafter"/>
</dbReference>
<evidence type="ECO:0000256" key="6">
    <source>
        <dbReference type="ARBA" id="ARBA00022490"/>
    </source>
</evidence>
<dbReference type="InterPro" id="IPR000836">
    <property type="entry name" value="PRTase_dom"/>
</dbReference>
<reference evidence="17 18" key="1">
    <citation type="submission" date="2019-06" db="EMBL/GenBank/DDBJ databases">
        <title>Rhodococcus spaelei sp. nov., isolated from a cave.</title>
        <authorList>
            <person name="Lee S.D."/>
        </authorList>
    </citation>
    <scope>NUCLEOTIDE SEQUENCE [LARGE SCALE GENOMIC DNA]</scope>
    <source>
        <strain evidence="17 18">C9-5</strain>
    </source>
</reference>
<keyword evidence="10 15" id="KW-0660">Purine salvage</keyword>
<evidence type="ECO:0000256" key="5">
    <source>
        <dbReference type="ARBA" id="ARBA00008391"/>
    </source>
</evidence>
<dbReference type="Proteomes" id="UP000316256">
    <property type="component" value="Unassembled WGS sequence"/>
</dbReference>
<keyword evidence="6 15" id="KW-0963">Cytoplasm</keyword>
<keyword evidence="12 15" id="KW-0460">Magnesium</keyword>
<dbReference type="Pfam" id="PF00156">
    <property type="entry name" value="Pribosyltran"/>
    <property type="match status" value="1"/>
</dbReference>
<feature type="domain" description="Phosphoribosyltransferase" evidence="16">
    <location>
        <begin position="15"/>
        <end position="164"/>
    </location>
</feature>
<dbReference type="RefSeq" id="WP_142095114.1">
    <property type="nucleotide sequence ID" value="NZ_VIGH01000001.1"/>
</dbReference>
<keyword evidence="8 15" id="KW-0808">Transferase</keyword>
<comment type="pathway">
    <text evidence="3 15">Purine metabolism; IMP biosynthesis via salvage pathway; IMP from hypoxanthine: step 1/1.</text>
</comment>
<dbReference type="AlphaFoldDB" id="A0A541BSL8"/>
<comment type="caution">
    <text evidence="17">The sequence shown here is derived from an EMBL/GenBank/DDBJ whole genome shotgun (WGS) entry which is preliminary data.</text>
</comment>
<dbReference type="GO" id="GO:0004422">
    <property type="term" value="F:hypoxanthine phosphoribosyltransferase activity"/>
    <property type="evidence" value="ECO:0007669"/>
    <property type="project" value="InterPro"/>
</dbReference>
<evidence type="ECO:0000313" key="17">
    <source>
        <dbReference type="EMBL" id="TQF75269.1"/>
    </source>
</evidence>
<dbReference type="UniPathway" id="UPA00591">
    <property type="reaction ID" value="UER00648"/>
</dbReference>
<accession>A0A541BSL8</accession>
<dbReference type="GO" id="GO:0006178">
    <property type="term" value="P:guanine salvage"/>
    <property type="evidence" value="ECO:0007669"/>
    <property type="project" value="TreeGrafter"/>
</dbReference>
<name>A0A541BSL8_9NOCA</name>
<gene>
    <name evidence="17" type="primary">hpt</name>
    <name evidence="17" type="ORF">FK531_02985</name>
</gene>
<evidence type="ECO:0000256" key="7">
    <source>
        <dbReference type="ARBA" id="ARBA00022676"/>
    </source>
</evidence>
<dbReference type="Gene3D" id="3.40.50.2020">
    <property type="match status" value="1"/>
</dbReference>
<keyword evidence="7 15" id="KW-0328">Glycosyltransferase</keyword>
<evidence type="ECO:0000259" key="16">
    <source>
        <dbReference type="Pfam" id="PF00156"/>
    </source>
</evidence>
<evidence type="ECO:0000313" key="18">
    <source>
        <dbReference type="Proteomes" id="UP000316256"/>
    </source>
</evidence>
<keyword evidence="9 15" id="KW-0479">Metal-binding</keyword>
<dbReference type="InterPro" id="IPR050408">
    <property type="entry name" value="HGPRT"/>
</dbReference>
<dbReference type="CDD" id="cd06223">
    <property type="entry name" value="PRTases_typeI"/>
    <property type="match status" value="1"/>
</dbReference>
<evidence type="ECO:0000256" key="8">
    <source>
        <dbReference type="ARBA" id="ARBA00022679"/>
    </source>
</evidence>
<evidence type="ECO:0000256" key="1">
    <source>
        <dbReference type="ARBA" id="ARBA00001946"/>
    </source>
</evidence>
<comment type="similarity">
    <text evidence="5 15">Belongs to the purine/pyrimidine phosphoribosyltransferase family.</text>
</comment>
<dbReference type="GO" id="GO:0032263">
    <property type="term" value="P:GMP salvage"/>
    <property type="evidence" value="ECO:0007669"/>
    <property type="project" value="TreeGrafter"/>
</dbReference>
<dbReference type="EC" id="2.4.2.8" evidence="15"/>
<dbReference type="GO" id="GO:0006166">
    <property type="term" value="P:purine ribonucleoside salvage"/>
    <property type="evidence" value="ECO:0007669"/>
    <property type="project" value="UniProtKB-KW"/>
</dbReference>
<evidence type="ECO:0000256" key="13">
    <source>
        <dbReference type="ARBA" id="ARBA00048811"/>
    </source>
</evidence>
<keyword evidence="11 15" id="KW-0547">Nucleotide-binding</keyword>
<evidence type="ECO:0000256" key="12">
    <source>
        <dbReference type="ARBA" id="ARBA00022842"/>
    </source>
</evidence>
<dbReference type="InterPro" id="IPR029057">
    <property type="entry name" value="PRTase-like"/>
</dbReference>
<dbReference type="InterPro" id="IPR005904">
    <property type="entry name" value="Hxn_phspho_trans"/>
</dbReference>
<evidence type="ECO:0000256" key="2">
    <source>
        <dbReference type="ARBA" id="ARBA00004496"/>
    </source>
</evidence>
<sequence length="184" mass="20083">MYEGDIASVLISEEQIRDKTAELAAAIAERYPNGAPEGDLLLVGVLKGAIFFMTDLARALPIPTQMEFMAVSSYGSSTSSSGVVRILKDLDKDIAGRHVLIVEDIIDSGLTLSWLIRNLSTRNPASLEVVTLLRKPEATKLEVDVAWVGFDIPNEFVVGYGLDYAERYRDLPYIGTLDPSVYGG</sequence>
<keyword evidence="18" id="KW-1185">Reference proteome</keyword>
<dbReference type="EMBL" id="VIGH01000001">
    <property type="protein sequence ID" value="TQF75269.1"/>
    <property type="molecule type" value="Genomic_DNA"/>
</dbReference>
<dbReference type="OrthoDB" id="9802824at2"/>
<evidence type="ECO:0000256" key="3">
    <source>
        <dbReference type="ARBA" id="ARBA00004669"/>
    </source>
</evidence>
<organism evidence="17 18">
    <name type="scientific">Rhodococcus spelaei</name>
    <dbReference type="NCBI Taxonomy" id="2546320"/>
    <lineage>
        <taxon>Bacteria</taxon>
        <taxon>Bacillati</taxon>
        <taxon>Actinomycetota</taxon>
        <taxon>Actinomycetes</taxon>
        <taxon>Mycobacteriales</taxon>
        <taxon>Nocardiaceae</taxon>
        <taxon>Rhodococcus</taxon>
    </lineage>
</organism>
<evidence type="ECO:0000256" key="11">
    <source>
        <dbReference type="ARBA" id="ARBA00022741"/>
    </source>
</evidence>
<comment type="catalytic activity">
    <reaction evidence="13">
        <text>GMP + diphosphate = guanine + 5-phospho-alpha-D-ribose 1-diphosphate</text>
        <dbReference type="Rhea" id="RHEA:25424"/>
        <dbReference type="ChEBI" id="CHEBI:16235"/>
        <dbReference type="ChEBI" id="CHEBI:33019"/>
        <dbReference type="ChEBI" id="CHEBI:58017"/>
        <dbReference type="ChEBI" id="CHEBI:58115"/>
        <dbReference type="EC" id="2.4.2.8"/>
    </reaction>
    <physiologicalReaction direction="right-to-left" evidence="13">
        <dbReference type="Rhea" id="RHEA:25426"/>
    </physiologicalReaction>
</comment>
<comment type="cofactor">
    <cofactor evidence="1 15">
        <name>Mg(2+)</name>
        <dbReference type="ChEBI" id="CHEBI:18420"/>
    </cofactor>
</comment>
<dbReference type="GO" id="GO:0052657">
    <property type="term" value="F:guanine phosphoribosyltransferase activity"/>
    <property type="evidence" value="ECO:0007669"/>
    <property type="project" value="RHEA"/>
</dbReference>
<dbReference type="PANTHER" id="PTHR43340:SF1">
    <property type="entry name" value="HYPOXANTHINE PHOSPHORIBOSYLTRANSFERASE"/>
    <property type="match status" value="1"/>
</dbReference>
<comment type="pathway">
    <text evidence="4">Purine metabolism; GMP biosynthesis via salvage pathway; GMP from guanine: step 1/1.</text>
</comment>
<dbReference type="NCBIfam" id="TIGR01203">
    <property type="entry name" value="HGPRTase"/>
    <property type="match status" value="1"/>
</dbReference>
<evidence type="ECO:0000256" key="15">
    <source>
        <dbReference type="RuleBase" id="RU364099"/>
    </source>
</evidence>
<evidence type="ECO:0000256" key="14">
    <source>
        <dbReference type="ARBA" id="ARBA00049402"/>
    </source>
</evidence>